<feature type="coiled-coil region" evidence="1">
    <location>
        <begin position="4"/>
        <end position="31"/>
    </location>
</feature>
<name>A0AAJ0HX72_9PEZI</name>
<reference evidence="3" key="1">
    <citation type="journal article" date="2023" name="Mol. Phylogenet. Evol.">
        <title>Genome-scale phylogeny and comparative genomics of the fungal order Sordariales.</title>
        <authorList>
            <person name="Hensen N."/>
            <person name="Bonometti L."/>
            <person name="Westerberg I."/>
            <person name="Brannstrom I.O."/>
            <person name="Guillou S."/>
            <person name="Cros-Aarteil S."/>
            <person name="Calhoun S."/>
            <person name="Haridas S."/>
            <person name="Kuo A."/>
            <person name="Mondo S."/>
            <person name="Pangilinan J."/>
            <person name="Riley R."/>
            <person name="LaButti K."/>
            <person name="Andreopoulos B."/>
            <person name="Lipzen A."/>
            <person name="Chen C."/>
            <person name="Yan M."/>
            <person name="Daum C."/>
            <person name="Ng V."/>
            <person name="Clum A."/>
            <person name="Steindorff A."/>
            <person name="Ohm R.A."/>
            <person name="Martin F."/>
            <person name="Silar P."/>
            <person name="Natvig D.O."/>
            <person name="Lalanne C."/>
            <person name="Gautier V."/>
            <person name="Ament-Velasquez S.L."/>
            <person name="Kruys A."/>
            <person name="Hutchinson M.I."/>
            <person name="Powell A.J."/>
            <person name="Barry K."/>
            <person name="Miller A.N."/>
            <person name="Grigoriev I.V."/>
            <person name="Debuchy R."/>
            <person name="Gladieux P."/>
            <person name="Hiltunen Thoren M."/>
            <person name="Johannesson H."/>
        </authorList>
    </citation>
    <scope>NUCLEOTIDE SEQUENCE</scope>
    <source>
        <strain evidence="3">CBS 955.72</strain>
    </source>
</reference>
<evidence type="ECO:0000256" key="1">
    <source>
        <dbReference type="SAM" id="Coils"/>
    </source>
</evidence>
<evidence type="ECO:0000313" key="4">
    <source>
        <dbReference type="Proteomes" id="UP001275084"/>
    </source>
</evidence>
<evidence type="ECO:0000313" key="3">
    <source>
        <dbReference type="EMBL" id="KAK3364229.1"/>
    </source>
</evidence>
<evidence type="ECO:0000256" key="2">
    <source>
        <dbReference type="SAM" id="MobiDB-lite"/>
    </source>
</evidence>
<keyword evidence="1" id="KW-0175">Coiled coil</keyword>
<comment type="caution">
    <text evidence="3">The sequence shown here is derived from an EMBL/GenBank/DDBJ whole genome shotgun (WGS) entry which is preliminary data.</text>
</comment>
<protein>
    <submittedName>
        <fullName evidence="3">Uncharacterized protein</fullName>
    </submittedName>
</protein>
<organism evidence="3 4">
    <name type="scientific">Lasiosphaeria hispida</name>
    <dbReference type="NCBI Taxonomy" id="260671"/>
    <lineage>
        <taxon>Eukaryota</taxon>
        <taxon>Fungi</taxon>
        <taxon>Dikarya</taxon>
        <taxon>Ascomycota</taxon>
        <taxon>Pezizomycotina</taxon>
        <taxon>Sordariomycetes</taxon>
        <taxon>Sordariomycetidae</taxon>
        <taxon>Sordariales</taxon>
        <taxon>Lasiosphaeriaceae</taxon>
        <taxon>Lasiosphaeria</taxon>
    </lineage>
</organism>
<feature type="compositionally biased region" description="Basic and acidic residues" evidence="2">
    <location>
        <begin position="138"/>
        <end position="161"/>
    </location>
</feature>
<gene>
    <name evidence="3" type="ORF">B0T25DRAFT_576544</name>
</gene>
<keyword evidence="4" id="KW-1185">Reference proteome</keyword>
<dbReference type="Proteomes" id="UP001275084">
    <property type="component" value="Unassembled WGS sequence"/>
</dbReference>
<feature type="region of interest" description="Disordered" evidence="2">
    <location>
        <begin position="138"/>
        <end position="162"/>
    </location>
</feature>
<dbReference type="EMBL" id="JAUIQD010000001">
    <property type="protein sequence ID" value="KAK3364229.1"/>
    <property type="molecule type" value="Genomic_DNA"/>
</dbReference>
<reference evidence="3" key="2">
    <citation type="submission" date="2023-06" db="EMBL/GenBank/DDBJ databases">
        <authorList>
            <consortium name="Lawrence Berkeley National Laboratory"/>
            <person name="Haridas S."/>
            <person name="Hensen N."/>
            <person name="Bonometti L."/>
            <person name="Westerberg I."/>
            <person name="Brannstrom I.O."/>
            <person name="Guillou S."/>
            <person name="Cros-Aarteil S."/>
            <person name="Calhoun S."/>
            <person name="Kuo A."/>
            <person name="Mondo S."/>
            <person name="Pangilinan J."/>
            <person name="Riley R."/>
            <person name="Labutti K."/>
            <person name="Andreopoulos B."/>
            <person name="Lipzen A."/>
            <person name="Chen C."/>
            <person name="Yanf M."/>
            <person name="Daum C."/>
            <person name="Ng V."/>
            <person name="Clum A."/>
            <person name="Steindorff A."/>
            <person name="Ohm R."/>
            <person name="Martin F."/>
            <person name="Silar P."/>
            <person name="Natvig D."/>
            <person name="Lalanne C."/>
            <person name="Gautier V."/>
            <person name="Ament-Velasquez S.L."/>
            <person name="Kruys A."/>
            <person name="Hutchinson M.I."/>
            <person name="Powell A.J."/>
            <person name="Barry K."/>
            <person name="Miller A.N."/>
            <person name="Grigoriev I.V."/>
            <person name="Debuchy R."/>
            <person name="Gladieux P."/>
            <person name="Thoren M.H."/>
            <person name="Johannesson H."/>
        </authorList>
    </citation>
    <scope>NUCLEOTIDE SEQUENCE</scope>
    <source>
        <strain evidence="3">CBS 955.72</strain>
    </source>
</reference>
<dbReference type="Gene3D" id="1.20.5.170">
    <property type="match status" value="1"/>
</dbReference>
<proteinExistence type="predicted"/>
<accession>A0AAJ0HX72</accession>
<sequence>MQTHLQLRSDVNELKSDVNELKSNVNELKSHVNVNELKTGFKELKTGFKELKTGFNQLKINFSQMRVSQYEMRVSQCIPERNGIPAANGGPYTQQQPQESILPFSSAIPIPGPNNSIAQPDSAKFPRHANEFYGLRKENDRSSRRHYDIAQDPSESGRETQLDPEFVVAMLDDILGLQEDDFTPFRERAQLLASAPAPVAMERGQVSTSNLACPAGS</sequence>
<dbReference type="AlphaFoldDB" id="A0AAJ0HX72"/>